<dbReference type="InterPro" id="IPR020846">
    <property type="entry name" value="MFS_dom"/>
</dbReference>
<organism evidence="9 10">
    <name type="scientific">Longispora fulva</name>
    <dbReference type="NCBI Taxonomy" id="619741"/>
    <lineage>
        <taxon>Bacteria</taxon>
        <taxon>Bacillati</taxon>
        <taxon>Actinomycetota</taxon>
        <taxon>Actinomycetes</taxon>
        <taxon>Micromonosporales</taxon>
        <taxon>Micromonosporaceae</taxon>
        <taxon>Longispora</taxon>
    </lineage>
</organism>
<dbReference type="GO" id="GO:0005886">
    <property type="term" value="C:plasma membrane"/>
    <property type="evidence" value="ECO:0007669"/>
    <property type="project" value="UniProtKB-SubCell"/>
</dbReference>
<accession>A0A8J7KFY5</accession>
<dbReference type="GO" id="GO:0022857">
    <property type="term" value="F:transmembrane transporter activity"/>
    <property type="evidence" value="ECO:0007669"/>
    <property type="project" value="InterPro"/>
</dbReference>
<feature type="transmembrane region" description="Helical" evidence="7">
    <location>
        <begin position="241"/>
        <end position="262"/>
    </location>
</feature>
<keyword evidence="10" id="KW-1185">Reference proteome</keyword>
<feature type="transmembrane region" description="Helical" evidence="7">
    <location>
        <begin position="72"/>
        <end position="91"/>
    </location>
</feature>
<dbReference type="AlphaFoldDB" id="A0A8J7KFY5"/>
<dbReference type="SUPFAM" id="SSF103473">
    <property type="entry name" value="MFS general substrate transporter"/>
    <property type="match status" value="1"/>
</dbReference>
<evidence type="ECO:0000256" key="1">
    <source>
        <dbReference type="ARBA" id="ARBA00004651"/>
    </source>
</evidence>
<dbReference type="PANTHER" id="PTHR23517:SF2">
    <property type="entry name" value="MULTIDRUG RESISTANCE PROTEIN MDTH"/>
    <property type="match status" value="1"/>
</dbReference>
<keyword evidence="5 7" id="KW-1133">Transmembrane helix</keyword>
<feature type="transmembrane region" description="Helical" evidence="7">
    <location>
        <begin position="12"/>
        <end position="32"/>
    </location>
</feature>
<keyword evidence="6 7" id="KW-0472">Membrane</keyword>
<feature type="transmembrane region" description="Helical" evidence="7">
    <location>
        <begin position="163"/>
        <end position="187"/>
    </location>
</feature>
<evidence type="ECO:0000259" key="8">
    <source>
        <dbReference type="PROSITE" id="PS50850"/>
    </source>
</evidence>
<dbReference type="PANTHER" id="PTHR23517">
    <property type="entry name" value="RESISTANCE PROTEIN MDTM, PUTATIVE-RELATED-RELATED"/>
    <property type="match status" value="1"/>
</dbReference>
<evidence type="ECO:0000313" key="9">
    <source>
        <dbReference type="EMBL" id="MBG6136755.1"/>
    </source>
</evidence>
<feature type="transmembrane region" description="Helical" evidence="7">
    <location>
        <begin position="368"/>
        <end position="388"/>
    </location>
</feature>
<comment type="subcellular location">
    <subcellularLocation>
        <location evidence="1">Cell membrane</location>
        <topology evidence="1">Multi-pass membrane protein</topology>
    </subcellularLocation>
</comment>
<evidence type="ECO:0000256" key="2">
    <source>
        <dbReference type="ARBA" id="ARBA00022448"/>
    </source>
</evidence>
<feature type="transmembrane region" description="Helical" evidence="7">
    <location>
        <begin position="301"/>
        <end position="319"/>
    </location>
</feature>
<evidence type="ECO:0000313" key="10">
    <source>
        <dbReference type="Proteomes" id="UP000622552"/>
    </source>
</evidence>
<dbReference type="InterPro" id="IPR011701">
    <property type="entry name" value="MFS"/>
</dbReference>
<feature type="transmembrane region" description="Helical" evidence="7">
    <location>
        <begin position="208"/>
        <end position="229"/>
    </location>
</feature>
<sequence>MIAVKVRRSFIAGMLIDSVGTGLYMPFALLFFTTVSGLSLATVGVGLSVAALIGVGFSPLSGIAIDRFGARPVLLGSYAVRMVAFLSFLAVGNFTGFLIVATISGIAEKAAFPATLGLISELVEGRERDRLRALNRSVRNGGLGIGGLIAAAAIAGGGTTGYLAIAVANAASFLVAALLLIPVRGTVARQVADKDSAGYATVLRDRPYLALTGVNVLGGLAFSALGLAIPVYATGTLGVSASWIGIVFGVNTAMVSLFGVPLARLAERYRRTRIAALGALLFAASFAVMPLLGVLDLGGTALIGALLAIVALYSLGEILHGQGEGNLAVDSAPAALRGRYMVVHQLSWSASSVLAPAMFTSLLAWNSAVLWIGLAVAVGASAGGFLALERRLPARAVRATGDAPVAARATVRKAVVATA</sequence>
<keyword evidence="2" id="KW-0813">Transport</keyword>
<protein>
    <submittedName>
        <fullName evidence="9">MFS family permease</fullName>
    </submittedName>
</protein>
<keyword evidence="3" id="KW-1003">Cell membrane</keyword>
<dbReference type="Gene3D" id="1.20.1250.20">
    <property type="entry name" value="MFS general substrate transporter like domains"/>
    <property type="match status" value="2"/>
</dbReference>
<gene>
    <name evidence="9" type="ORF">IW245_002949</name>
</gene>
<dbReference type="PROSITE" id="PS50850">
    <property type="entry name" value="MFS"/>
    <property type="match status" value="1"/>
</dbReference>
<dbReference type="Pfam" id="PF07690">
    <property type="entry name" value="MFS_1"/>
    <property type="match status" value="1"/>
</dbReference>
<dbReference type="EMBL" id="JADOUF010000001">
    <property type="protein sequence ID" value="MBG6136755.1"/>
    <property type="molecule type" value="Genomic_DNA"/>
</dbReference>
<evidence type="ECO:0000256" key="3">
    <source>
        <dbReference type="ARBA" id="ARBA00022475"/>
    </source>
</evidence>
<evidence type="ECO:0000256" key="7">
    <source>
        <dbReference type="SAM" id="Phobius"/>
    </source>
</evidence>
<dbReference type="Proteomes" id="UP000622552">
    <property type="component" value="Unassembled WGS sequence"/>
</dbReference>
<reference evidence="9" key="1">
    <citation type="submission" date="2020-11" db="EMBL/GenBank/DDBJ databases">
        <title>Sequencing the genomes of 1000 actinobacteria strains.</title>
        <authorList>
            <person name="Klenk H.-P."/>
        </authorList>
    </citation>
    <scope>NUCLEOTIDE SEQUENCE</scope>
    <source>
        <strain evidence="9">DSM 45356</strain>
    </source>
</reference>
<feature type="transmembrane region" description="Helical" evidence="7">
    <location>
        <begin position="340"/>
        <end position="362"/>
    </location>
</feature>
<feature type="transmembrane region" description="Helical" evidence="7">
    <location>
        <begin position="38"/>
        <end position="60"/>
    </location>
</feature>
<feature type="transmembrane region" description="Helical" evidence="7">
    <location>
        <begin position="274"/>
        <end position="295"/>
    </location>
</feature>
<dbReference type="InterPro" id="IPR050171">
    <property type="entry name" value="MFS_Transporters"/>
</dbReference>
<feature type="transmembrane region" description="Helical" evidence="7">
    <location>
        <begin position="140"/>
        <end position="157"/>
    </location>
</feature>
<feature type="domain" description="Major facilitator superfamily (MFS) profile" evidence="8">
    <location>
        <begin position="6"/>
        <end position="391"/>
    </location>
</feature>
<name>A0A8J7KFY5_9ACTN</name>
<comment type="caution">
    <text evidence="9">The sequence shown here is derived from an EMBL/GenBank/DDBJ whole genome shotgun (WGS) entry which is preliminary data.</text>
</comment>
<dbReference type="InterPro" id="IPR036259">
    <property type="entry name" value="MFS_trans_sf"/>
</dbReference>
<dbReference type="RefSeq" id="WP_197003688.1">
    <property type="nucleotide sequence ID" value="NZ_BONS01000016.1"/>
</dbReference>
<evidence type="ECO:0000256" key="4">
    <source>
        <dbReference type="ARBA" id="ARBA00022692"/>
    </source>
</evidence>
<evidence type="ECO:0000256" key="5">
    <source>
        <dbReference type="ARBA" id="ARBA00022989"/>
    </source>
</evidence>
<evidence type="ECO:0000256" key="6">
    <source>
        <dbReference type="ARBA" id="ARBA00023136"/>
    </source>
</evidence>
<proteinExistence type="predicted"/>
<keyword evidence="4 7" id="KW-0812">Transmembrane</keyword>